<comment type="caution">
    <text evidence="3">The sequence shown here is derived from an EMBL/GenBank/DDBJ whole genome shotgun (WGS) entry which is preliminary data.</text>
</comment>
<protein>
    <submittedName>
        <fullName evidence="3">DNA protecting protein DprA</fullName>
    </submittedName>
</protein>
<dbReference type="PANTHER" id="PTHR43022:SF1">
    <property type="entry name" value="PROTEIN SMF"/>
    <property type="match status" value="1"/>
</dbReference>
<keyword evidence="4" id="KW-1185">Reference proteome</keyword>
<proteinExistence type="inferred from homology"/>
<dbReference type="AlphaFoldDB" id="A0A543HW70"/>
<dbReference type="GO" id="GO:0009294">
    <property type="term" value="P:DNA-mediated transformation"/>
    <property type="evidence" value="ECO:0007669"/>
    <property type="project" value="InterPro"/>
</dbReference>
<dbReference type="InterPro" id="IPR057666">
    <property type="entry name" value="DrpA_SLOG"/>
</dbReference>
<dbReference type="Pfam" id="PF02481">
    <property type="entry name" value="DNA_processg_A"/>
    <property type="match status" value="1"/>
</dbReference>
<dbReference type="NCBIfam" id="TIGR00732">
    <property type="entry name" value="dprA"/>
    <property type="match status" value="1"/>
</dbReference>
<evidence type="ECO:0000313" key="4">
    <source>
        <dbReference type="Proteomes" id="UP000316747"/>
    </source>
</evidence>
<name>A0A543HW70_9MICO</name>
<organism evidence="3 4">
    <name type="scientific">Humibacillus xanthopallidus</name>
    <dbReference type="NCBI Taxonomy" id="412689"/>
    <lineage>
        <taxon>Bacteria</taxon>
        <taxon>Bacillati</taxon>
        <taxon>Actinomycetota</taxon>
        <taxon>Actinomycetes</taxon>
        <taxon>Micrococcales</taxon>
        <taxon>Intrasporangiaceae</taxon>
        <taxon>Humibacillus</taxon>
    </lineage>
</organism>
<feature type="domain" description="Smf/DprA SLOG" evidence="2">
    <location>
        <begin position="72"/>
        <end position="282"/>
    </location>
</feature>
<evidence type="ECO:0000313" key="3">
    <source>
        <dbReference type="EMBL" id="TQM62598.1"/>
    </source>
</evidence>
<accession>A0A543HW70</accession>
<dbReference type="RefSeq" id="WP_260439747.1">
    <property type="nucleotide sequence ID" value="NZ_VFPM01000002.1"/>
</dbReference>
<comment type="similarity">
    <text evidence="1">Belongs to the DprA/Smf family.</text>
</comment>
<dbReference type="EMBL" id="VFPM01000002">
    <property type="protein sequence ID" value="TQM62598.1"/>
    <property type="molecule type" value="Genomic_DNA"/>
</dbReference>
<sequence>MRADDRWARAALSRLVEPCDKEVHGLVESVGAVETVQRIHEGAGRLGRFAARVAALDTERDLAIAATVGARLLVPSDEEWPERLREIALPPWCLWVRGPLHLGETVERSVAVVGSRTATSYGEQIAAELAAGLATRGWTVVSGAAFGIDGSAHRGALAVDGPTVAVLAGGVERPYPAAHAALINRIAAQGLVVSEVAPGSAPMRSRFLSRNRLIAGMTCGTVVVEADLRSGSRNTVGHATDAGRPVGAVPGPITSMASSGCHEEIRDGRAVLVTSAAEVIDLVGEIGADACEPLHGPVLPEDGLSLLDAAVLEAVPFRVGTDLDRLVVATAQPALGVRSALGRLERAGLVVESEGRWRKRPARLRSAD</sequence>
<gene>
    <name evidence="3" type="ORF">FBY41_2635</name>
</gene>
<dbReference type="PANTHER" id="PTHR43022">
    <property type="entry name" value="PROTEIN SMF"/>
    <property type="match status" value="1"/>
</dbReference>
<reference evidence="3 4" key="1">
    <citation type="submission" date="2019-06" db="EMBL/GenBank/DDBJ databases">
        <title>Genome sequencing of plant associated microbes to promote plant fitness in Sorghum bicolor and Oryza sativa.</title>
        <authorList>
            <person name="Coleman-Derr D."/>
        </authorList>
    </citation>
    <scope>NUCLEOTIDE SEQUENCE [LARGE SCALE GENOMIC DNA]</scope>
    <source>
        <strain evidence="3 4">KV-663</strain>
    </source>
</reference>
<evidence type="ECO:0000259" key="2">
    <source>
        <dbReference type="Pfam" id="PF02481"/>
    </source>
</evidence>
<dbReference type="Proteomes" id="UP000316747">
    <property type="component" value="Unassembled WGS sequence"/>
</dbReference>
<dbReference type="Gene3D" id="3.40.50.450">
    <property type="match status" value="1"/>
</dbReference>
<dbReference type="InterPro" id="IPR003488">
    <property type="entry name" value="DprA"/>
</dbReference>
<dbReference type="SUPFAM" id="SSF102405">
    <property type="entry name" value="MCP/YpsA-like"/>
    <property type="match status" value="1"/>
</dbReference>
<evidence type="ECO:0000256" key="1">
    <source>
        <dbReference type="ARBA" id="ARBA00006525"/>
    </source>
</evidence>